<protein>
    <submittedName>
        <fullName evidence="3">Virulence factor</fullName>
    </submittedName>
</protein>
<dbReference type="InterPro" id="IPR036291">
    <property type="entry name" value="NAD(P)-bd_dom_sf"/>
</dbReference>
<name>A0A368YCT1_9BACI</name>
<dbReference type="Pfam" id="PF01408">
    <property type="entry name" value="GFO_IDH_MocA"/>
    <property type="match status" value="1"/>
</dbReference>
<dbReference type="EMBL" id="QPJJ01000001">
    <property type="protein sequence ID" value="RCW77489.1"/>
    <property type="molecule type" value="Genomic_DNA"/>
</dbReference>
<dbReference type="AlphaFoldDB" id="A0A368YCT1"/>
<dbReference type="OrthoDB" id="9815825at2"/>
<sequence length="299" mass="34345">MKIGVIGIGDIAKKAYLPVLTQTKDIELHVCTRNKETLKEIKSTYQLQNTYTQIDDWLQCGMEAAFVHSSTDSHEGIIDTLLDHDIHVYVDKPITYEASSTKRLINKAKDKGLILMVGFNRRYAPSYQKLKEIDDPNMVLIQKNRGNQAEKIRTFIFDDFIHVIDTLLYLFPYDIENVNVRGKRKNGILHHIVLQLEAKEGTAIGIMNRESGTSKETVEVHSPKETRIAENVNKVISQQNKSNMIHAENDWEPTLNKRGFRGIVDTFFNRVEKKEVLNESDEADLRTHLLAEEIIELLK</sequence>
<evidence type="ECO:0000313" key="4">
    <source>
        <dbReference type="Proteomes" id="UP000252585"/>
    </source>
</evidence>
<comment type="caution">
    <text evidence="3">The sequence shown here is derived from an EMBL/GenBank/DDBJ whole genome shotgun (WGS) entry which is preliminary data.</text>
</comment>
<dbReference type="SUPFAM" id="SSF51735">
    <property type="entry name" value="NAD(P)-binding Rossmann-fold domains"/>
    <property type="match status" value="1"/>
</dbReference>
<keyword evidence="4" id="KW-1185">Reference proteome</keyword>
<dbReference type="PANTHER" id="PTHR43708">
    <property type="entry name" value="CONSERVED EXPRESSED OXIDOREDUCTASE (EUROFUNG)"/>
    <property type="match status" value="1"/>
</dbReference>
<dbReference type="RefSeq" id="WP_114351413.1">
    <property type="nucleotide sequence ID" value="NZ_QPJJ01000001.1"/>
</dbReference>
<dbReference type="SUPFAM" id="SSF55347">
    <property type="entry name" value="Glyceraldehyde-3-phosphate dehydrogenase-like, C-terminal domain"/>
    <property type="match status" value="1"/>
</dbReference>
<dbReference type="InterPro" id="IPR051317">
    <property type="entry name" value="Gfo/Idh/MocA_oxidoreduct"/>
</dbReference>
<dbReference type="Pfam" id="PF21378">
    <property type="entry name" value="YceM-like_C"/>
    <property type="match status" value="1"/>
</dbReference>
<evidence type="ECO:0000313" key="3">
    <source>
        <dbReference type="EMBL" id="RCW77489.1"/>
    </source>
</evidence>
<accession>A0A368YCT1</accession>
<organism evidence="3 4">
    <name type="scientific">Saliterribacillus persicus</name>
    <dbReference type="NCBI Taxonomy" id="930114"/>
    <lineage>
        <taxon>Bacteria</taxon>
        <taxon>Bacillati</taxon>
        <taxon>Bacillota</taxon>
        <taxon>Bacilli</taxon>
        <taxon>Bacillales</taxon>
        <taxon>Bacillaceae</taxon>
        <taxon>Saliterribacillus</taxon>
    </lineage>
</organism>
<proteinExistence type="predicted"/>
<gene>
    <name evidence="3" type="ORF">DFR57_101363</name>
</gene>
<dbReference type="Gene3D" id="3.30.360.10">
    <property type="entry name" value="Dihydrodipicolinate Reductase, domain 2"/>
    <property type="match status" value="1"/>
</dbReference>
<feature type="domain" description="YceM-like C-terminal" evidence="2">
    <location>
        <begin position="125"/>
        <end position="235"/>
    </location>
</feature>
<dbReference type="InterPro" id="IPR048477">
    <property type="entry name" value="YceM-like_C"/>
</dbReference>
<evidence type="ECO:0000259" key="2">
    <source>
        <dbReference type="Pfam" id="PF21378"/>
    </source>
</evidence>
<dbReference type="PANTHER" id="PTHR43708:SF4">
    <property type="entry name" value="OXIDOREDUCTASE YCEM-RELATED"/>
    <property type="match status" value="1"/>
</dbReference>
<evidence type="ECO:0000259" key="1">
    <source>
        <dbReference type="Pfam" id="PF01408"/>
    </source>
</evidence>
<dbReference type="GO" id="GO:0000166">
    <property type="term" value="F:nucleotide binding"/>
    <property type="evidence" value="ECO:0007669"/>
    <property type="project" value="InterPro"/>
</dbReference>
<dbReference type="InterPro" id="IPR000683">
    <property type="entry name" value="Gfo/Idh/MocA-like_OxRdtase_N"/>
</dbReference>
<dbReference type="Gene3D" id="3.40.50.720">
    <property type="entry name" value="NAD(P)-binding Rossmann-like Domain"/>
    <property type="match status" value="1"/>
</dbReference>
<reference evidence="3 4" key="1">
    <citation type="submission" date="2018-07" db="EMBL/GenBank/DDBJ databases">
        <title>Genomic Encyclopedia of Type Strains, Phase IV (KMG-IV): sequencing the most valuable type-strain genomes for metagenomic binning, comparative biology and taxonomic classification.</title>
        <authorList>
            <person name="Goeker M."/>
        </authorList>
    </citation>
    <scope>NUCLEOTIDE SEQUENCE [LARGE SCALE GENOMIC DNA]</scope>
    <source>
        <strain evidence="3 4">DSM 27696</strain>
    </source>
</reference>
<dbReference type="Proteomes" id="UP000252585">
    <property type="component" value="Unassembled WGS sequence"/>
</dbReference>
<feature type="domain" description="Gfo/Idh/MocA-like oxidoreductase N-terminal" evidence="1">
    <location>
        <begin position="1"/>
        <end position="119"/>
    </location>
</feature>